<dbReference type="STRING" id="64702.SAMN05443377_11913"/>
<feature type="compositionally biased region" description="Low complexity" evidence="1">
    <location>
        <begin position="49"/>
        <end position="67"/>
    </location>
</feature>
<proteinExistence type="predicted"/>
<feature type="transmembrane region" description="Helical" evidence="2">
    <location>
        <begin position="12"/>
        <end position="36"/>
    </location>
</feature>
<dbReference type="EMBL" id="FOGZ01000019">
    <property type="protein sequence ID" value="SER92619.1"/>
    <property type="molecule type" value="Genomic_DNA"/>
</dbReference>
<protein>
    <submittedName>
        <fullName evidence="3">Uncharacterized protein</fullName>
    </submittedName>
</protein>
<evidence type="ECO:0000256" key="2">
    <source>
        <dbReference type="SAM" id="Phobius"/>
    </source>
</evidence>
<sequence length="228" mass="23751">MDQPAEPRRHRRLLIAAIAGGLALLVAVGVGIYGLVRGPGDTRPDPARSGTVATSPAAPSSTPAGPARLPATGDAEAFARAVAEALFTWDTLSGAAPADYAQVLADVADTSEAGALASDVRAYLPTAEAWAQLTTYQTRQWLTIDTAAVPEAWTTAEAQAAPGQLPQGAAAYTITGTRHRSGIWGTEPVEASRPVSFTVFLVCAPPAPEFRVGLCRLLRLSELDNPLR</sequence>
<accession>A0A1H9T779</accession>
<dbReference type="AlphaFoldDB" id="A0A1H9T779"/>
<evidence type="ECO:0000313" key="4">
    <source>
        <dbReference type="Proteomes" id="UP000198815"/>
    </source>
</evidence>
<gene>
    <name evidence="3" type="ORF">SAMN05443377_11913</name>
</gene>
<evidence type="ECO:0000313" key="3">
    <source>
        <dbReference type="EMBL" id="SER92619.1"/>
    </source>
</evidence>
<dbReference type="Proteomes" id="UP000198815">
    <property type="component" value="Unassembled WGS sequence"/>
</dbReference>
<keyword evidence="4" id="KW-1185">Reference proteome</keyword>
<keyword evidence="2" id="KW-0472">Membrane</keyword>
<keyword evidence="2" id="KW-0812">Transmembrane</keyword>
<keyword evidence="2" id="KW-1133">Transmembrane helix</keyword>
<feature type="region of interest" description="Disordered" evidence="1">
    <location>
        <begin position="39"/>
        <end position="71"/>
    </location>
</feature>
<evidence type="ECO:0000256" key="1">
    <source>
        <dbReference type="SAM" id="MobiDB-lite"/>
    </source>
</evidence>
<organism evidence="3 4">
    <name type="scientific">Propionibacterium cyclohexanicum</name>
    <dbReference type="NCBI Taxonomy" id="64702"/>
    <lineage>
        <taxon>Bacteria</taxon>
        <taxon>Bacillati</taxon>
        <taxon>Actinomycetota</taxon>
        <taxon>Actinomycetes</taxon>
        <taxon>Propionibacteriales</taxon>
        <taxon>Propionibacteriaceae</taxon>
        <taxon>Propionibacterium</taxon>
    </lineage>
</organism>
<dbReference type="OrthoDB" id="3239891at2"/>
<reference evidence="3 4" key="1">
    <citation type="submission" date="2016-10" db="EMBL/GenBank/DDBJ databases">
        <authorList>
            <person name="de Groot N.N."/>
        </authorList>
    </citation>
    <scope>NUCLEOTIDE SEQUENCE [LARGE SCALE GENOMIC DNA]</scope>
    <source>
        <strain evidence="3 4">DSM 16859</strain>
    </source>
</reference>
<name>A0A1H9T779_9ACTN</name>
<dbReference type="RefSeq" id="WP_091970340.1">
    <property type="nucleotide sequence ID" value="NZ_FOGZ01000019.1"/>
</dbReference>